<proteinExistence type="predicted"/>
<gene>
    <name evidence="2" type="ORF">QFZ22_007490</name>
</gene>
<evidence type="ECO:0000313" key="2">
    <source>
        <dbReference type="EMBL" id="MDQ0911505.1"/>
    </source>
</evidence>
<dbReference type="Proteomes" id="UP001234216">
    <property type="component" value="Unassembled WGS sequence"/>
</dbReference>
<dbReference type="AlphaFoldDB" id="A0AAW8FQ63"/>
<evidence type="ECO:0000256" key="1">
    <source>
        <dbReference type="SAM" id="MobiDB-lite"/>
    </source>
</evidence>
<name>A0AAW8FQ63_9ACTN</name>
<accession>A0AAW8FQ63</accession>
<feature type="region of interest" description="Disordered" evidence="1">
    <location>
        <begin position="1"/>
        <end position="21"/>
    </location>
</feature>
<sequence>MVRGRTTAPEGLGWSSDRQGASRKYVLDPHGALTGVGAV</sequence>
<reference evidence="2" key="1">
    <citation type="submission" date="2023-07" db="EMBL/GenBank/DDBJ databases">
        <title>Comparative genomics of wheat-associated soil bacteria to identify genetic determinants of phenazine resistance.</title>
        <authorList>
            <person name="Mouncey N."/>
        </authorList>
    </citation>
    <scope>NUCLEOTIDE SEQUENCE</scope>
    <source>
        <strain evidence="2">V4I22</strain>
    </source>
</reference>
<organism evidence="2 3">
    <name type="scientific">Streptomyces canus</name>
    <dbReference type="NCBI Taxonomy" id="58343"/>
    <lineage>
        <taxon>Bacteria</taxon>
        <taxon>Bacillati</taxon>
        <taxon>Actinomycetota</taxon>
        <taxon>Actinomycetes</taxon>
        <taxon>Kitasatosporales</taxon>
        <taxon>Streptomycetaceae</taxon>
        <taxon>Streptomyces</taxon>
        <taxon>Streptomyces aurantiacus group</taxon>
    </lineage>
</organism>
<evidence type="ECO:0000313" key="3">
    <source>
        <dbReference type="Proteomes" id="UP001234216"/>
    </source>
</evidence>
<comment type="caution">
    <text evidence="2">The sequence shown here is derived from an EMBL/GenBank/DDBJ whole genome shotgun (WGS) entry which is preliminary data.</text>
</comment>
<dbReference type="EMBL" id="JAUSZV010000005">
    <property type="protein sequence ID" value="MDQ0911505.1"/>
    <property type="molecule type" value="Genomic_DNA"/>
</dbReference>
<protein>
    <submittedName>
        <fullName evidence="2">Uncharacterized protein</fullName>
    </submittedName>
</protein>